<dbReference type="GO" id="GO:0006935">
    <property type="term" value="P:chemotaxis"/>
    <property type="evidence" value="ECO:0007669"/>
    <property type="project" value="UniProtKB-KW"/>
</dbReference>
<keyword evidence="7" id="KW-1005">Bacterial flagellum biogenesis</keyword>
<keyword evidence="12" id="KW-1185">Reference proteome</keyword>
<dbReference type="GO" id="GO:0044781">
    <property type="term" value="P:bacterial-type flagellum organization"/>
    <property type="evidence" value="ECO:0007669"/>
    <property type="project" value="UniProtKB-KW"/>
</dbReference>
<evidence type="ECO:0000256" key="5">
    <source>
        <dbReference type="ARBA" id="ARBA00022475"/>
    </source>
</evidence>
<evidence type="ECO:0000256" key="3">
    <source>
        <dbReference type="ARBA" id="ARBA00020392"/>
    </source>
</evidence>
<keyword evidence="6" id="KW-0145">Chemotaxis</keyword>
<comment type="similarity">
    <text evidence="2">Belongs to the FliJ family.</text>
</comment>
<keyword evidence="10" id="KW-1006">Bacterial flagellum protein export</keyword>
<evidence type="ECO:0000256" key="9">
    <source>
        <dbReference type="ARBA" id="ARBA00023136"/>
    </source>
</evidence>
<dbReference type="InterPro" id="IPR012823">
    <property type="entry name" value="Flagell_FliJ"/>
</dbReference>
<evidence type="ECO:0000256" key="1">
    <source>
        <dbReference type="ARBA" id="ARBA00004413"/>
    </source>
</evidence>
<proteinExistence type="inferred from homology"/>
<sequence>MIFIIILILNSGNNMITKKCLKILNNINIKKIFNIIKKINYFSLHKKNCCNSIVNLEKYQLEYHNISFQEKKNGITNIKWHSLNDFLIMLEKNIRLQKKNKNLLQKKIDIYLKQLIFVKKNEMIWKFLLKKMKDTFLLNNEIQEQEQLEEMNLLFCVKNVM</sequence>
<evidence type="ECO:0000256" key="6">
    <source>
        <dbReference type="ARBA" id="ARBA00022500"/>
    </source>
</evidence>
<comment type="subcellular location">
    <subcellularLocation>
        <location evidence="1">Cell membrane</location>
        <topology evidence="1">Peripheral membrane protein</topology>
        <orientation evidence="1">Cytoplasmic side</orientation>
    </subcellularLocation>
</comment>
<keyword evidence="8" id="KW-0653">Protein transport</keyword>
<reference evidence="11 12" key="1">
    <citation type="submission" date="2018-12" db="EMBL/GenBank/DDBJ databases">
        <authorList>
            <person name="Chong R.A."/>
        </authorList>
    </citation>
    <scope>NUCLEOTIDE SEQUENCE [LARGE SCALE GENOMIC DNA]</scope>
    <source>
        <strain evidence="11 12">Tca</strain>
    </source>
</reference>
<organism evidence="11 12">
    <name type="scientific">Buchnera aphidicola</name>
    <name type="common">Thelaxes californica</name>
    <dbReference type="NCBI Taxonomy" id="1315998"/>
    <lineage>
        <taxon>Bacteria</taxon>
        <taxon>Pseudomonadati</taxon>
        <taxon>Pseudomonadota</taxon>
        <taxon>Gammaproteobacteria</taxon>
        <taxon>Enterobacterales</taxon>
        <taxon>Erwiniaceae</taxon>
        <taxon>Buchnera</taxon>
    </lineage>
</organism>
<evidence type="ECO:0000256" key="7">
    <source>
        <dbReference type="ARBA" id="ARBA00022795"/>
    </source>
</evidence>
<dbReference type="GO" id="GO:0009288">
    <property type="term" value="C:bacterial-type flagellum"/>
    <property type="evidence" value="ECO:0007669"/>
    <property type="project" value="InterPro"/>
</dbReference>
<gene>
    <name evidence="11" type="ORF">D9V80_00340</name>
</gene>
<reference evidence="11 12" key="2">
    <citation type="submission" date="2019-05" db="EMBL/GenBank/DDBJ databases">
        <title>Genome evolution of the obligate endosymbiont Buchnera aphidicola.</title>
        <authorList>
            <person name="Moran N.A."/>
        </authorList>
    </citation>
    <scope>NUCLEOTIDE SEQUENCE [LARGE SCALE GENOMIC DNA]</scope>
    <source>
        <strain evidence="11 12">Tca</strain>
    </source>
</reference>
<keyword evidence="9" id="KW-0472">Membrane</keyword>
<evidence type="ECO:0000256" key="4">
    <source>
        <dbReference type="ARBA" id="ARBA00022448"/>
    </source>
</evidence>
<evidence type="ECO:0000256" key="8">
    <source>
        <dbReference type="ARBA" id="ARBA00022927"/>
    </source>
</evidence>
<evidence type="ECO:0000313" key="12">
    <source>
        <dbReference type="Proteomes" id="UP000298782"/>
    </source>
</evidence>
<dbReference type="InterPro" id="IPR053716">
    <property type="entry name" value="Flag_assembly_chemotaxis_eff"/>
</dbReference>
<keyword evidence="5" id="KW-1003">Cell membrane</keyword>
<dbReference type="GO" id="GO:0005886">
    <property type="term" value="C:plasma membrane"/>
    <property type="evidence" value="ECO:0007669"/>
    <property type="project" value="UniProtKB-SubCell"/>
</dbReference>
<accession>A0A4D6YB45</accession>
<protein>
    <recommendedName>
        <fullName evidence="3">Flagellar FliJ protein</fullName>
    </recommendedName>
</protein>
<dbReference type="EMBL" id="CP034852">
    <property type="protein sequence ID" value="QCI26619.1"/>
    <property type="molecule type" value="Genomic_DNA"/>
</dbReference>
<dbReference type="GO" id="GO:0015031">
    <property type="term" value="P:protein transport"/>
    <property type="evidence" value="ECO:0007669"/>
    <property type="project" value="UniProtKB-KW"/>
</dbReference>
<evidence type="ECO:0000256" key="2">
    <source>
        <dbReference type="ARBA" id="ARBA00010004"/>
    </source>
</evidence>
<dbReference type="GO" id="GO:0071973">
    <property type="term" value="P:bacterial-type flagellum-dependent cell motility"/>
    <property type="evidence" value="ECO:0007669"/>
    <property type="project" value="InterPro"/>
</dbReference>
<dbReference type="AlphaFoldDB" id="A0A4D6YB45"/>
<evidence type="ECO:0000256" key="10">
    <source>
        <dbReference type="ARBA" id="ARBA00023225"/>
    </source>
</evidence>
<dbReference type="Gene3D" id="1.10.287.1700">
    <property type="match status" value="1"/>
</dbReference>
<dbReference type="Proteomes" id="UP000298782">
    <property type="component" value="Chromosome"/>
</dbReference>
<keyword evidence="4" id="KW-0813">Transport</keyword>
<evidence type="ECO:0000313" key="11">
    <source>
        <dbReference type="EMBL" id="QCI26619.1"/>
    </source>
</evidence>
<name>A0A4D6YB45_9GAMM</name>
<dbReference type="Pfam" id="PF02050">
    <property type="entry name" value="FliJ"/>
    <property type="match status" value="1"/>
</dbReference>